<evidence type="ECO:0000313" key="3">
    <source>
        <dbReference type="Proteomes" id="UP001275084"/>
    </source>
</evidence>
<dbReference type="AlphaFoldDB" id="A0AAJ0HW45"/>
<reference evidence="2" key="1">
    <citation type="journal article" date="2023" name="Mol. Phylogenet. Evol.">
        <title>Genome-scale phylogeny and comparative genomics of the fungal order Sordariales.</title>
        <authorList>
            <person name="Hensen N."/>
            <person name="Bonometti L."/>
            <person name="Westerberg I."/>
            <person name="Brannstrom I.O."/>
            <person name="Guillou S."/>
            <person name="Cros-Aarteil S."/>
            <person name="Calhoun S."/>
            <person name="Haridas S."/>
            <person name="Kuo A."/>
            <person name="Mondo S."/>
            <person name="Pangilinan J."/>
            <person name="Riley R."/>
            <person name="LaButti K."/>
            <person name="Andreopoulos B."/>
            <person name="Lipzen A."/>
            <person name="Chen C."/>
            <person name="Yan M."/>
            <person name="Daum C."/>
            <person name="Ng V."/>
            <person name="Clum A."/>
            <person name="Steindorff A."/>
            <person name="Ohm R.A."/>
            <person name="Martin F."/>
            <person name="Silar P."/>
            <person name="Natvig D.O."/>
            <person name="Lalanne C."/>
            <person name="Gautier V."/>
            <person name="Ament-Velasquez S.L."/>
            <person name="Kruys A."/>
            <person name="Hutchinson M.I."/>
            <person name="Powell A.J."/>
            <person name="Barry K."/>
            <person name="Miller A.N."/>
            <person name="Grigoriev I.V."/>
            <person name="Debuchy R."/>
            <person name="Gladieux P."/>
            <person name="Hiltunen Thoren M."/>
            <person name="Johannesson H."/>
        </authorList>
    </citation>
    <scope>NUCLEOTIDE SEQUENCE</scope>
    <source>
        <strain evidence="2">CBS 955.72</strain>
    </source>
</reference>
<sequence length="704" mass="74906">MSKQFRTATQTRRGARGGFPEHDDFEGLPVRQWRQEWVSLAPPPPPDTTQQNDRWAIELPFGMPKEYPLLAPHSQELLRAARSGRLYKRPAPTEEEDVDADAADVKGEKKESESAAEEGYMVKMWKQMPRNVEGPSISHLAKRHKNMVTLTAKAAAPQITGPTVRRVTVRRTDAAGNPYERTITLAEGQQADGDIISESFVAAPVAANGELEPQPAAPVRRRPPPPKRKAKGPGRGRKKGKLPLPVVPIPRSEPGAESKGSTEAKAESAGADGIKIEETEDNSMNQDGEMADNSAMPSEDEEGDEGDDGEDEGDGDEGGPDEGDETPEVENPSIPITSAERDPDQDTEMEDSETSEVIRPSSIEEPDDTRSVAPSSEDDITISKPRFQPLPGLGGLGPLHLSSPRLEGSPLKNVILQSPTDRSPIISPRITSTTTLFSASGYMDAQVQSSVAMDANVSGATVMDGLVSEAAVETAVRSETVSGEITTTTTQVEEDAASVEDTVMGGQDDAPETTINKSPSRLDGPAIAGSAQMFSETPLVVGHTEAAPPFHEHETPPTPKTSEPPPAEQPPAEPTPAEPTPPAQQEEVQPPPQIPQVEETPASPALLPAMTDDEDDGLNLLGSLERELDRQEGMSNASSAVTPVPPAPVVVVEVKQEVSEPEEEGLKQEGSPVVEEVKEAAAAAVEPAAAEVPPPPPAEVKEGE</sequence>
<protein>
    <recommendedName>
        <fullName evidence="4">Apopolysialoglycoprotein</fullName>
    </recommendedName>
</protein>
<feature type="region of interest" description="Disordered" evidence="1">
    <location>
        <begin position="87"/>
        <end position="120"/>
    </location>
</feature>
<dbReference type="EMBL" id="JAUIQD010000001">
    <property type="protein sequence ID" value="KAK3363629.1"/>
    <property type="molecule type" value="Genomic_DNA"/>
</dbReference>
<dbReference type="Proteomes" id="UP001275084">
    <property type="component" value="Unassembled WGS sequence"/>
</dbReference>
<feature type="region of interest" description="Disordered" evidence="1">
    <location>
        <begin position="1"/>
        <end position="25"/>
    </location>
</feature>
<keyword evidence="3" id="KW-1185">Reference proteome</keyword>
<feature type="region of interest" description="Disordered" evidence="1">
    <location>
        <begin position="503"/>
        <end position="526"/>
    </location>
</feature>
<reference evidence="2" key="2">
    <citation type="submission" date="2023-06" db="EMBL/GenBank/DDBJ databases">
        <authorList>
            <consortium name="Lawrence Berkeley National Laboratory"/>
            <person name="Haridas S."/>
            <person name="Hensen N."/>
            <person name="Bonometti L."/>
            <person name="Westerberg I."/>
            <person name="Brannstrom I.O."/>
            <person name="Guillou S."/>
            <person name="Cros-Aarteil S."/>
            <person name="Calhoun S."/>
            <person name="Kuo A."/>
            <person name="Mondo S."/>
            <person name="Pangilinan J."/>
            <person name="Riley R."/>
            <person name="Labutti K."/>
            <person name="Andreopoulos B."/>
            <person name="Lipzen A."/>
            <person name="Chen C."/>
            <person name="Yanf M."/>
            <person name="Daum C."/>
            <person name="Ng V."/>
            <person name="Clum A."/>
            <person name="Steindorff A."/>
            <person name="Ohm R."/>
            <person name="Martin F."/>
            <person name="Silar P."/>
            <person name="Natvig D."/>
            <person name="Lalanne C."/>
            <person name="Gautier V."/>
            <person name="Ament-Velasquez S.L."/>
            <person name="Kruys A."/>
            <person name="Hutchinson M.I."/>
            <person name="Powell A.J."/>
            <person name="Barry K."/>
            <person name="Miller A.N."/>
            <person name="Grigoriev I.V."/>
            <person name="Debuchy R."/>
            <person name="Gladieux P."/>
            <person name="Thoren M.H."/>
            <person name="Johannesson H."/>
        </authorList>
    </citation>
    <scope>NUCLEOTIDE SEQUENCE</scope>
    <source>
        <strain evidence="2">CBS 955.72</strain>
    </source>
</reference>
<evidence type="ECO:0008006" key="4">
    <source>
        <dbReference type="Google" id="ProtNLM"/>
    </source>
</evidence>
<feature type="compositionally biased region" description="Low complexity" evidence="1">
    <location>
        <begin position="1"/>
        <end position="12"/>
    </location>
</feature>
<feature type="compositionally biased region" description="Acidic residues" evidence="1">
    <location>
        <begin position="93"/>
        <end position="102"/>
    </location>
</feature>
<evidence type="ECO:0000256" key="1">
    <source>
        <dbReference type="SAM" id="MobiDB-lite"/>
    </source>
</evidence>
<feature type="compositionally biased region" description="Basic residues" evidence="1">
    <location>
        <begin position="219"/>
        <end position="241"/>
    </location>
</feature>
<feature type="region of interest" description="Disordered" evidence="1">
    <location>
        <begin position="206"/>
        <end position="405"/>
    </location>
</feature>
<organism evidence="2 3">
    <name type="scientific">Lasiosphaeria hispida</name>
    <dbReference type="NCBI Taxonomy" id="260671"/>
    <lineage>
        <taxon>Eukaryota</taxon>
        <taxon>Fungi</taxon>
        <taxon>Dikarya</taxon>
        <taxon>Ascomycota</taxon>
        <taxon>Pezizomycotina</taxon>
        <taxon>Sordariomycetes</taxon>
        <taxon>Sordariomycetidae</taxon>
        <taxon>Sordariales</taxon>
        <taxon>Lasiosphaeriaceae</taxon>
        <taxon>Lasiosphaeria</taxon>
    </lineage>
</organism>
<comment type="caution">
    <text evidence="2">The sequence shown here is derived from an EMBL/GenBank/DDBJ whole genome shotgun (WGS) entry which is preliminary data.</text>
</comment>
<name>A0AAJ0HW45_9PEZI</name>
<feature type="compositionally biased region" description="Acidic residues" evidence="1">
    <location>
        <begin position="298"/>
        <end position="328"/>
    </location>
</feature>
<feature type="compositionally biased region" description="Low complexity" evidence="1">
    <location>
        <begin position="681"/>
        <end position="691"/>
    </location>
</feature>
<proteinExistence type="predicted"/>
<feature type="compositionally biased region" description="Acidic residues" evidence="1">
    <location>
        <begin position="345"/>
        <end position="354"/>
    </location>
</feature>
<feature type="region of interest" description="Disordered" evidence="1">
    <location>
        <begin position="547"/>
        <end position="643"/>
    </location>
</feature>
<feature type="compositionally biased region" description="Basic and acidic residues" evidence="1">
    <location>
        <begin position="254"/>
        <end position="266"/>
    </location>
</feature>
<gene>
    <name evidence="2" type="ORF">B0T25DRAFT_576189</name>
</gene>
<feature type="compositionally biased region" description="Pro residues" evidence="1">
    <location>
        <begin position="556"/>
        <end position="582"/>
    </location>
</feature>
<feature type="region of interest" description="Disordered" evidence="1">
    <location>
        <begin position="681"/>
        <end position="704"/>
    </location>
</feature>
<feature type="compositionally biased region" description="Basic and acidic residues" evidence="1">
    <location>
        <begin position="103"/>
        <end position="113"/>
    </location>
</feature>
<evidence type="ECO:0000313" key="2">
    <source>
        <dbReference type="EMBL" id="KAK3363629.1"/>
    </source>
</evidence>
<accession>A0AAJ0HW45</accession>